<dbReference type="InterPro" id="IPR005467">
    <property type="entry name" value="His_kinase_dom"/>
</dbReference>
<evidence type="ECO:0000256" key="6">
    <source>
        <dbReference type="ARBA" id="ARBA00022777"/>
    </source>
</evidence>
<sequence>MAKYAPSSLKSLTLLGFALVSLPLILALAMALVRIDKLSNQGTLAIQQVSSLVYSTRQVGQLLSNMERSASQYLVLNDPAIWRGYLELRNELLLLTGDLDNDPELQAGVRELLRQEAELHVALSEQLVNFDIELLQQKYDSLNELGNDLYRLSRQSIDTKVSALEQSADQLRTTVLQSALVIPASLVIALLFVRLLMRPINQLKPQISRLQEGNFEQKVSVEGVQEIQEMAQILEAMRVQLLELEEQKSHFIRHISHELKTPLAAIREGAELLYDGTAGALNPSQQEVSGIIRSSVSRLQQLIEDLLNFNMVLDNSSSLKPQSCYLSHSLERVLADRALEIQGKGLVLSLPREDYRIPMHPEHLRVILDNLLSNAVKFSPVEGKITVCSELRDQTLKLDIADEGPGIPHDQHDLVFEPFFQGAVKADAKIKGSGLGLTITRELVRKYNGQILLKDSRIGCHFEISLPLSGVEKIIHA</sequence>
<feature type="transmembrane region" description="Helical" evidence="8">
    <location>
        <begin position="175"/>
        <end position="197"/>
    </location>
</feature>
<dbReference type="CDD" id="cd00082">
    <property type="entry name" value="HisKA"/>
    <property type="match status" value="1"/>
</dbReference>
<keyword evidence="6 11" id="KW-0418">Kinase</keyword>
<dbReference type="SUPFAM" id="SSF47384">
    <property type="entry name" value="Homodimeric domain of signal transducing histidine kinase"/>
    <property type="match status" value="1"/>
</dbReference>
<dbReference type="PROSITE" id="PS50885">
    <property type="entry name" value="HAMP"/>
    <property type="match status" value="1"/>
</dbReference>
<evidence type="ECO:0000256" key="3">
    <source>
        <dbReference type="ARBA" id="ARBA00012438"/>
    </source>
</evidence>
<dbReference type="InterPro" id="IPR003661">
    <property type="entry name" value="HisK_dim/P_dom"/>
</dbReference>
<keyword evidence="8" id="KW-0812">Transmembrane</keyword>
<dbReference type="EMBL" id="JAFKCS010000003">
    <property type="protein sequence ID" value="MBN7819369.1"/>
    <property type="molecule type" value="Genomic_DNA"/>
</dbReference>
<evidence type="ECO:0000256" key="4">
    <source>
        <dbReference type="ARBA" id="ARBA00022553"/>
    </source>
</evidence>
<dbReference type="SUPFAM" id="SSF55874">
    <property type="entry name" value="ATPase domain of HSP90 chaperone/DNA topoisomerase II/histidine kinase"/>
    <property type="match status" value="1"/>
</dbReference>
<dbReference type="SMART" id="SM00304">
    <property type="entry name" value="HAMP"/>
    <property type="match status" value="1"/>
</dbReference>
<comment type="subcellular location">
    <subcellularLocation>
        <location evidence="2">Membrane</location>
    </subcellularLocation>
</comment>
<keyword evidence="7" id="KW-0902">Two-component regulatory system</keyword>
<accession>A0ABS3CUQ3</accession>
<dbReference type="RefSeq" id="WP_206593181.1">
    <property type="nucleotide sequence ID" value="NZ_JAFKCS010000003.1"/>
</dbReference>
<keyword evidence="4" id="KW-0597">Phosphoprotein</keyword>
<organism evidence="11 12">
    <name type="scientific">Bowmanella yangjiangensis</name>
    <dbReference type="NCBI Taxonomy" id="2811230"/>
    <lineage>
        <taxon>Bacteria</taxon>
        <taxon>Pseudomonadati</taxon>
        <taxon>Pseudomonadota</taxon>
        <taxon>Gammaproteobacteria</taxon>
        <taxon>Alteromonadales</taxon>
        <taxon>Alteromonadaceae</taxon>
        <taxon>Bowmanella</taxon>
    </lineage>
</organism>
<proteinExistence type="predicted"/>
<dbReference type="InterPro" id="IPR003660">
    <property type="entry name" value="HAMP_dom"/>
</dbReference>
<dbReference type="SUPFAM" id="SSF158472">
    <property type="entry name" value="HAMP domain-like"/>
    <property type="match status" value="1"/>
</dbReference>
<dbReference type="Pfam" id="PF00672">
    <property type="entry name" value="HAMP"/>
    <property type="match status" value="1"/>
</dbReference>
<evidence type="ECO:0000259" key="9">
    <source>
        <dbReference type="PROSITE" id="PS50109"/>
    </source>
</evidence>
<dbReference type="Pfam" id="PF00512">
    <property type="entry name" value="HisKA"/>
    <property type="match status" value="1"/>
</dbReference>
<evidence type="ECO:0000256" key="7">
    <source>
        <dbReference type="ARBA" id="ARBA00023012"/>
    </source>
</evidence>
<keyword evidence="5" id="KW-0808">Transferase</keyword>
<evidence type="ECO:0000256" key="8">
    <source>
        <dbReference type="SAM" id="Phobius"/>
    </source>
</evidence>
<dbReference type="SMART" id="SM00387">
    <property type="entry name" value="HATPase_c"/>
    <property type="match status" value="1"/>
</dbReference>
<keyword evidence="8" id="KW-0472">Membrane</keyword>
<dbReference type="Pfam" id="PF02518">
    <property type="entry name" value="HATPase_c"/>
    <property type="match status" value="1"/>
</dbReference>
<feature type="domain" description="Histidine kinase" evidence="9">
    <location>
        <begin position="254"/>
        <end position="470"/>
    </location>
</feature>
<dbReference type="Proteomes" id="UP000663992">
    <property type="component" value="Unassembled WGS sequence"/>
</dbReference>
<evidence type="ECO:0000256" key="2">
    <source>
        <dbReference type="ARBA" id="ARBA00004370"/>
    </source>
</evidence>
<dbReference type="InterPro" id="IPR050736">
    <property type="entry name" value="Sensor_HK_Regulatory"/>
</dbReference>
<gene>
    <name evidence="11" type="ORF">J0A65_05800</name>
</gene>
<dbReference type="PROSITE" id="PS50109">
    <property type="entry name" value="HIS_KIN"/>
    <property type="match status" value="1"/>
</dbReference>
<dbReference type="InterPro" id="IPR036097">
    <property type="entry name" value="HisK_dim/P_sf"/>
</dbReference>
<dbReference type="Gene3D" id="1.10.287.130">
    <property type="match status" value="1"/>
</dbReference>
<name>A0ABS3CUQ3_9ALTE</name>
<dbReference type="SMART" id="SM00388">
    <property type="entry name" value="HisKA"/>
    <property type="match status" value="1"/>
</dbReference>
<dbReference type="EC" id="2.7.13.3" evidence="3"/>
<evidence type="ECO:0000313" key="12">
    <source>
        <dbReference type="Proteomes" id="UP000663992"/>
    </source>
</evidence>
<dbReference type="InterPro" id="IPR036890">
    <property type="entry name" value="HATPase_C_sf"/>
</dbReference>
<dbReference type="PANTHER" id="PTHR43711">
    <property type="entry name" value="TWO-COMPONENT HISTIDINE KINASE"/>
    <property type="match status" value="1"/>
</dbReference>
<protein>
    <recommendedName>
        <fullName evidence="3">histidine kinase</fullName>
        <ecNumber evidence="3">2.7.13.3</ecNumber>
    </recommendedName>
</protein>
<dbReference type="Gene3D" id="3.30.565.10">
    <property type="entry name" value="Histidine kinase-like ATPase, C-terminal domain"/>
    <property type="match status" value="1"/>
</dbReference>
<evidence type="ECO:0000256" key="5">
    <source>
        <dbReference type="ARBA" id="ARBA00022679"/>
    </source>
</evidence>
<dbReference type="CDD" id="cd06225">
    <property type="entry name" value="HAMP"/>
    <property type="match status" value="1"/>
</dbReference>
<dbReference type="InterPro" id="IPR003594">
    <property type="entry name" value="HATPase_dom"/>
</dbReference>
<evidence type="ECO:0000313" key="11">
    <source>
        <dbReference type="EMBL" id="MBN7819369.1"/>
    </source>
</evidence>
<comment type="caution">
    <text evidence="11">The sequence shown here is derived from an EMBL/GenBank/DDBJ whole genome shotgun (WGS) entry which is preliminary data.</text>
</comment>
<dbReference type="PRINTS" id="PR00344">
    <property type="entry name" value="BCTRLSENSOR"/>
</dbReference>
<dbReference type="InterPro" id="IPR004358">
    <property type="entry name" value="Sig_transdc_His_kin-like_C"/>
</dbReference>
<dbReference type="GO" id="GO:0016301">
    <property type="term" value="F:kinase activity"/>
    <property type="evidence" value="ECO:0007669"/>
    <property type="project" value="UniProtKB-KW"/>
</dbReference>
<keyword evidence="8" id="KW-1133">Transmembrane helix</keyword>
<dbReference type="PANTHER" id="PTHR43711:SF1">
    <property type="entry name" value="HISTIDINE KINASE 1"/>
    <property type="match status" value="1"/>
</dbReference>
<comment type="catalytic activity">
    <reaction evidence="1">
        <text>ATP + protein L-histidine = ADP + protein N-phospho-L-histidine.</text>
        <dbReference type="EC" id="2.7.13.3"/>
    </reaction>
</comment>
<keyword evidence="12" id="KW-1185">Reference proteome</keyword>
<evidence type="ECO:0000256" key="1">
    <source>
        <dbReference type="ARBA" id="ARBA00000085"/>
    </source>
</evidence>
<feature type="domain" description="HAMP" evidence="10">
    <location>
        <begin position="194"/>
        <end position="246"/>
    </location>
</feature>
<dbReference type="Gene3D" id="6.10.340.10">
    <property type="match status" value="1"/>
</dbReference>
<evidence type="ECO:0000259" key="10">
    <source>
        <dbReference type="PROSITE" id="PS50885"/>
    </source>
</evidence>
<reference evidence="11 12" key="1">
    <citation type="submission" date="2021-03" db="EMBL/GenBank/DDBJ databases">
        <title>novel species isolated from a fishpond in China.</title>
        <authorList>
            <person name="Lu H."/>
            <person name="Cai Z."/>
        </authorList>
    </citation>
    <scope>NUCLEOTIDE SEQUENCE [LARGE SCALE GENOMIC DNA]</scope>
    <source>
        <strain evidence="11 12">Y57</strain>
    </source>
</reference>